<dbReference type="EMBL" id="JAINUG010000099">
    <property type="protein sequence ID" value="KAJ8397252.1"/>
    <property type="molecule type" value="Genomic_DNA"/>
</dbReference>
<keyword evidence="2" id="KW-1185">Reference proteome</keyword>
<sequence length="129" mass="13866">MPLEAGEALNRRLQVASVLRLLSNKSSLCSPLSLEQSAGEPRAERPDWGDICAGACGATLPGTPPVLQPHYCPWVGAINQATAWWWGFILQHSGEDGVGSRTLDFASGPADGAERRDYPSVCESSMLWL</sequence>
<reference evidence="1" key="1">
    <citation type="journal article" date="2023" name="Science">
        <title>Genome structures resolve the early diversification of teleost fishes.</title>
        <authorList>
            <person name="Parey E."/>
            <person name="Louis A."/>
            <person name="Montfort J."/>
            <person name="Bouchez O."/>
            <person name="Roques C."/>
            <person name="Iampietro C."/>
            <person name="Lluch J."/>
            <person name="Castinel A."/>
            <person name="Donnadieu C."/>
            <person name="Desvignes T."/>
            <person name="Floi Bucao C."/>
            <person name="Jouanno E."/>
            <person name="Wen M."/>
            <person name="Mejri S."/>
            <person name="Dirks R."/>
            <person name="Jansen H."/>
            <person name="Henkel C."/>
            <person name="Chen W.J."/>
            <person name="Zahm M."/>
            <person name="Cabau C."/>
            <person name="Klopp C."/>
            <person name="Thompson A.W."/>
            <person name="Robinson-Rechavi M."/>
            <person name="Braasch I."/>
            <person name="Lecointre G."/>
            <person name="Bobe J."/>
            <person name="Postlethwait J.H."/>
            <person name="Berthelot C."/>
            <person name="Roest Crollius H."/>
            <person name="Guiguen Y."/>
        </authorList>
    </citation>
    <scope>NUCLEOTIDE SEQUENCE</scope>
    <source>
        <strain evidence="1">NC1722</strain>
    </source>
</reference>
<dbReference type="Proteomes" id="UP001221898">
    <property type="component" value="Unassembled WGS sequence"/>
</dbReference>
<evidence type="ECO:0000313" key="1">
    <source>
        <dbReference type="EMBL" id="KAJ8397252.1"/>
    </source>
</evidence>
<organism evidence="1 2">
    <name type="scientific">Aldrovandia affinis</name>
    <dbReference type="NCBI Taxonomy" id="143900"/>
    <lineage>
        <taxon>Eukaryota</taxon>
        <taxon>Metazoa</taxon>
        <taxon>Chordata</taxon>
        <taxon>Craniata</taxon>
        <taxon>Vertebrata</taxon>
        <taxon>Euteleostomi</taxon>
        <taxon>Actinopterygii</taxon>
        <taxon>Neopterygii</taxon>
        <taxon>Teleostei</taxon>
        <taxon>Notacanthiformes</taxon>
        <taxon>Halosauridae</taxon>
        <taxon>Aldrovandia</taxon>
    </lineage>
</organism>
<name>A0AAD7S7R5_9TELE</name>
<proteinExistence type="predicted"/>
<comment type="caution">
    <text evidence="1">The sequence shown here is derived from an EMBL/GenBank/DDBJ whole genome shotgun (WGS) entry which is preliminary data.</text>
</comment>
<protein>
    <submittedName>
        <fullName evidence="1">Uncharacterized protein</fullName>
    </submittedName>
</protein>
<evidence type="ECO:0000313" key="2">
    <source>
        <dbReference type="Proteomes" id="UP001221898"/>
    </source>
</evidence>
<accession>A0AAD7S7R5</accession>
<gene>
    <name evidence="1" type="ORF">AAFF_G00440860</name>
</gene>
<dbReference type="AlphaFoldDB" id="A0AAD7S7R5"/>